<accession>A0A1E1WMR7</accession>
<dbReference type="EMBL" id="GDQN01002837">
    <property type="protein sequence ID" value="JAT88217.1"/>
    <property type="molecule type" value="Transcribed_RNA"/>
</dbReference>
<reference evidence="2" key="1">
    <citation type="submission" date="2015-09" db="EMBL/GenBank/DDBJ databases">
        <title>De novo assembly of Pectinophora gossypiella (Pink Bollworm) gut transcriptome.</title>
        <authorList>
            <person name="Tassone E.E."/>
        </authorList>
    </citation>
    <scope>NUCLEOTIDE SEQUENCE</scope>
</reference>
<protein>
    <submittedName>
        <fullName evidence="2">Uncharacterized protein</fullName>
    </submittedName>
</protein>
<feature type="region of interest" description="Disordered" evidence="1">
    <location>
        <begin position="1"/>
        <end position="42"/>
    </location>
</feature>
<feature type="non-terminal residue" evidence="2">
    <location>
        <position position="1"/>
    </location>
</feature>
<evidence type="ECO:0000256" key="1">
    <source>
        <dbReference type="SAM" id="MobiDB-lite"/>
    </source>
</evidence>
<evidence type="ECO:0000313" key="2">
    <source>
        <dbReference type="EMBL" id="JAT88217.1"/>
    </source>
</evidence>
<sequence length="143" mass="15589">SYAEALLTAPPSPSKASSPSNSPSTPNNPNFSTQQNISRSYKKTVFLKPRSTTSYNPKGYDHIAHNEIIRQPTLDKSKPVYSGEPSETSKTSEIIKELIKLLSTSTTISPSNVAYIINVLYELTANTQDGPKSQGNTMELSKP</sequence>
<dbReference type="AlphaFoldDB" id="A0A1E1WMR7"/>
<proteinExistence type="predicted"/>
<gene>
    <name evidence="2" type="ORF">g.19119</name>
</gene>
<feature type="compositionally biased region" description="Low complexity" evidence="1">
    <location>
        <begin position="14"/>
        <end position="30"/>
    </location>
</feature>
<organism evidence="2">
    <name type="scientific">Pectinophora gossypiella</name>
    <name type="common">Cotton pink bollworm</name>
    <name type="synonym">Depressaria gossypiella</name>
    <dbReference type="NCBI Taxonomy" id="13191"/>
    <lineage>
        <taxon>Eukaryota</taxon>
        <taxon>Metazoa</taxon>
        <taxon>Ecdysozoa</taxon>
        <taxon>Arthropoda</taxon>
        <taxon>Hexapoda</taxon>
        <taxon>Insecta</taxon>
        <taxon>Pterygota</taxon>
        <taxon>Neoptera</taxon>
        <taxon>Endopterygota</taxon>
        <taxon>Lepidoptera</taxon>
        <taxon>Glossata</taxon>
        <taxon>Ditrysia</taxon>
        <taxon>Gelechioidea</taxon>
        <taxon>Gelechiidae</taxon>
        <taxon>Apatetrinae</taxon>
        <taxon>Pectinophora</taxon>
    </lineage>
</organism>
<name>A0A1E1WMR7_PECGO</name>